<gene>
    <name evidence="2" type="ORF">LY90DRAFT_332536</name>
</gene>
<feature type="non-terminal residue" evidence="2">
    <location>
        <position position="1"/>
    </location>
</feature>
<dbReference type="GO" id="GO:0044715">
    <property type="term" value="F:8-oxo-dGDP phosphatase activity"/>
    <property type="evidence" value="ECO:0007669"/>
    <property type="project" value="TreeGrafter"/>
</dbReference>
<dbReference type="Proteomes" id="UP000193920">
    <property type="component" value="Unassembled WGS sequence"/>
</dbReference>
<evidence type="ECO:0000259" key="1">
    <source>
        <dbReference type="PROSITE" id="PS51462"/>
    </source>
</evidence>
<dbReference type="PANTHER" id="PTHR13622">
    <property type="entry name" value="THIAMIN PYROPHOSPHOKINASE"/>
    <property type="match status" value="1"/>
</dbReference>
<dbReference type="Pfam" id="PF15916">
    <property type="entry name" value="DUF4743"/>
    <property type="match status" value="1"/>
</dbReference>
<accession>A0A1Y2DH84</accession>
<dbReference type="InterPro" id="IPR000086">
    <property type="entry name" value="NUDIX_hydrolase_dom"/>
</dbReference>
<dbReference type="InterPro" id="IPR015797">
    <property type="entry name" value="NUDIX_hydrolase-like_dom_sf"/>
</dbReference>
<name>A0A1Y2DH84_9FUNG</name>
<dbReference type="PANTHER" id="PTHR13622:SF8">
    <property type="entry name" value="THIAMIN PYROPHOSPHOKINASE 1"/>
    <property type="match status" value="1"/>
</dbReference>
<dbReference type="STRING" id="1754190.A0A1Y2DH84"/>
<feature type="non-terminal residue" evidence="2">
    <location>
        <position position="281"/>
    </location>
</feature>
<evidence type="ECO:0000313" key="2">
    <source>
        <dbReference type="EMBL" id="ORY58619.1"/>
    </source>
</evidence>
<proteinExistence type="predicted"/>
<dbReference type="CDD" id="cd03676">
    <property type="entry name" value="NUDIX_Tnr3_like"/>
    <property type="match status" value="1"/>
</dbReference>
<dbReference type="OrthoDB" id="10261522at2759"/>
<dbReference type="SUPFAM" id="SSF55811">
    <property type="entry name" value="Nudix"/>
    <property type="match status" value="1"/>
</dbReference>
<keyword evidence="3" id="KW-1185">Reference proteome</keyword>
<dbReference type="PROSITE" id="PS51462">
    <property type="entry name" value="NUDIX"/>
    <property type="match status" value="1"/>
</dbReference>
<reference evidence="2 3" key="1">
    <citation type="submission" date="2016-08" db="EMBL/GenBank/DDBJ databases">
        <title>A Parts List for Fungal Cellulosomes Revealed by Comparative Genomics.</title>
        <authorList>
            <consortium name="DOE Joint Genome Institute"/>
            <person name="Haitjema C.H."/>
            <person name="Gilmore S.P."/>
            <person name="Henske J.K."/>
            <person name="Solomon K.V."/>
            <person name="De Groot R."/>
            <person name="Kuo A."/>
            <person name="Mondo S.J."/>
            <person name="Salamov A.A."/>
            <person name="Labutti K."/>
            <person name="Zhao Z."/>
            <person name="Chiniquy J."/>
            <person name="Barry K."/>
            <person name="Brewer H.M."/>
            <person name="Purvine S.O."/>
            <person name="Wright A.T."/>
            <person name="Boxma B."/>
            <person name="Van Alen T."/>
            <person name="Hackstein J.H."/>
            <person name="Baker S.E."/>
            <person name="Grigoriev I.V."/>
            <person name="O'Malley M.A."/>
        </authorList>
    </citation>
    <scope>NUCLEOTIDE SEQUENCE [LARGE SCALE GENOMIC DNA]</scope>
    <source>
        <strain evidence="2 3">G1</strain>
    </source>
</reference>
<dbReference type="Gene3D" id="3.90.79.10">
    <property type="entry name" value="Nucleoside Triphosphate Pyrophosphohydrolase"/>
    <property type="match status" value="1"/>
</dbReference>
<dbReference type="InterPro" id="IPR031804">
    <property type="entry name" value="DUF4743"/>
</dbReference>
<protein>
    <recommendedName>
        <fullName evidence="1">Nudix hydrolase domain-containing protein</fullName>
    </recommendedName>
</protein>
<dbReference type="EMBL" id="MCOG01000066">
    <property type="protein sequence ID" value="ORY58619.1"/>
    <property type="molecule type" value="Genomic_DNA"/>
</dbReference>
<organism evidence="2 3">
    <name type="scientific">Neocallimastix californiae</name>
    <dbReference type="NCBI Taxonomy" id="1754190"/>
    <lineage>
        <taxon>Eukaryota</taxon>
        <taxon>Fungi</taxon>
        <taxon>Fungi incertae sedis</taxon>
        <taxon>Chytridiomycota</taxon>
        <taxon>Chytridiomycota incertae sedis</taxon>
        <taxon>Neocallimastigomycetes</taxon>
        <taxon>Neocallimastigales</taxon>
        <taxon>Neocallimastigaceae</taxon>
        <taxon>Neocallimastix</taxon>
    </lineage>
</organism>
<evidence type="ECO:0000313" key="3">
    <source>
        <dbReference type="Proteomes" id="UP000193920"/>
    </source>
</evidence>
<dbReference type="FunFam" id="3.90.79.10:FF:000019">
    <property type="entry name" value="Thiamin pyrophosphokinase, putative"/>
    <property type="match status" value="1"/>
</dbReference>
<feature type="domain" description="Nudix hydrolase" evidence="1">
    <location>
        <begin position="107"/>
        <end position="247"/>
    </location>
</feature>
<sequence>VPFYLDTVKIGALSKEVFPELKKYNKTFKRKLRPFSINSQRVTFSDYIDTFDKRSQVINDLLCYWRDNNTFNCLKGWRNEVFPVFDGNHEIAFRIERSGIALFGFRAYGCHINGYIEDPDTHEIKMWIAQRSLTKQTFPGKLDNIVAGGIAFPYNPTETAIKECLEEASMPNEISNQVVPCGAVTYISVERRGISADSQYVFDLKLPTSYQPKPNDNEVKGFYLMDFKEIIERLKNNEFKMNSGIVIIDFMIRHGILTHTMEENYLEILSNIHRPIPFPGP</sequence>
<comment type="caution">
    <text evidence="2">The sequence shown here is derived from an EMBL/GenBank/DDBJ whole genome shotgun (WGS) entry which is preliminary data.</text>
</comment>
<dbReference type="AlphaFoldDB" id="A0A1Y2DH84"/>